<evidence type="ECO:0000313" key="2">
    <source>
        <dbReference type="EMBL" id="KAG5387202.1"/>
    </source>
</evidence>
<dbReference type="EMBL" id="JADBGQ010000008">
    <property type="protein sequence ID" value="KAG5387202.1"/>
    <property type="molecule type" value="Genomic_DNA"/>
</dbReference>
<gene>
    <name evidence="2" type="primary">A09p077190.1_BraROA</name>
    <name evidence="2" type="ORF">IGI04_038672</name>
</gene>
<protein>
    <submittedName>
        <fullName evidence="2">Uncharacterized protein</fullName>
    </submittedName>
</protein>
<accession>A0ABQ7LKY2</accession>
<keyword evidence="3" id="KW-1185">Reference proteome</keyword>
<name>A0ABQ7LKY2_BRACM</name>
<proteinExistence type="predicted"/>
<reference evidence="2 3" key="1">
    <citation type="submission" date="2021-03" db="EMBL/GenBank/DDBJ databases">
        <authorList>
            <person name="King G.J."/>
            <person name="Bancroft I."/>
            <person name="Baten A."/>
            <person name="Bloomfield J."/>
            <person name="Borpatragohain P."/>
            <person name="He Z."/>
            <person name="Irish N."/>
            <person name="Irwin J."/>
            <person name="Liu K."/>
            <person name="Mauleon R.P."/>
            <person name="Moore J."/>
            <person name="Morris R."/>
            <person name="Ostergaard L."/>
            <person name="Wang B."/>
            <person name="Wells R."/>
        </authorList>
    </citation>
    <scope>NUCLEOTIDE SEQUENCE [LARGE SCALE GENOMIC DNA]</scope>
    <source>
        <strain evidence="2">R-o-18</strain>
        <tissue evidence="2">Leaf</tissue>
    </source>
</reference>
<comment type="caution">
    <text evidence="2">The sequence shown here is derived from an EMBL/GenBank/DDBJ whole genome shotgun (WGS) entry which is preliminary data.</text>
</comment>
<evidence type="ECO:0000313" key="3">
    <source>
        <dbReference type="Proteomes" id="UP000823674"/>
    </source>
</evidence>
<organism evidence="2 3">
    <name type="scientific">Brassica rapa subsp. trilocularis</name>
    <dbReference type="NCBI Taxonomy" id="1813537"/>
    <lineage>
        <taxon>Eukaryota</taxon>
        <taxon>Viridiplantae</taxon>
        <taxon>Streptophyta</taxon>
        <taxon>Embryophyta</taxon>
        <taxon>Tracheophyta</taxon>
        <taxon>Spermatophyta</taxon>
        <taxon>Magnoliopsida</taxon>
        <taxon>eudicotyledons</taxon>
        <taxon>Gunneridae</taxon>
        <taxon>Pentapetalae</taxon>
        <taxon>rosids</taxon>
        <taxon>malvids</taxon>
        <taxon>Brassicales</taxon>
        <taxon>Brassicaceae</taxon>
        <taxon>Brassiceae</taxon>
        <taxon>Brassica</taxon>
    </lineage>
</organism>
<sequence length="112" mass="12138">MSEMNGVPCSSRPMRIGPAASKKGVSGQRGFLQFSQAYLCQSKGVKRLSNPSISLQKKRFPPRSVGLRKVPYDAAGAMASSHTLASLVDHSRLQSNGSLWKEDMPCLGRCVQ</sequence>
<evidence type="ECO:0000256" key="1">
    <source>
        <dbReference type="SAM" id="MobiDB-lite"/>
    </source>
</evidence>
<dbReference type="Proteomes" id="UP000823674">
    <property type="component" value="Chromosome A09"/>
</dbReference>
<feature type="region of interest" description="Disordered" evidence="1">
    <location>
        <begin position="1"/>
        <end position="25"/>
    </location>
</feature>